<dbReference type="Proteomes" id="UP001221757">
    <property type="component" value="Unassembled WGS sequence"/>
</dbReference>
<evidence type="ECO:0000313" key="2">
    <source>
        <dbReference type="Proteomes" id="UP001221757"/>
    </source>
</evidence>
<organism evidence="1 2">
    <name type="scientific">Mycena rosella</name>
    <name type="common">Pink bonnet</name>
    <name type="synonym">Agaricus rosellus</name>
    <dbReference type="NCBI Taxonomy" id="1033263"/>
    <lineage>
        <taxon>Eukaryota</taxon>
        <taxon>Fungi</taxon>
        <taxon>Dikarya</taxon>
        <taxon>Basidiomycota</taxon>
        <taxon>Agaricomycotina</taxon>
        <taxon>Agaricomycetes</taxon>
        <taxon>Agaricomycetidae</taxon>
        <taxon>Agaricales</taxon>
        <taxon>Marasmiineae</taxon>
        <taxon>Mycenaceae</taxon>
        <taxon>Mycena</taxon>
    </lineage>
</organism>
<sequence length="453" mass="50818">MHRLPGIYLPQIILLASAVQPSRFFQWFKSCGWSRDGPGGKLQRSYGESASEFQLGLRRRCRKEFNVVLNAASTNFWVKGLSAVRVSDEEQHVGNVPLLSLAPEIITEIWVNLTRQSKSRVLAVSRAWQAQARAIPYMWTEFEFGPGSIPNDLLIANRWLGDSGTLTITVTIRRPPFGDSCIPAHVQHTPVLAYRTRNGNFPYGGCSGLQIDGLVPSLRELKDALESAPVLVRLGFFQELPYQPASTEHLSISLPTVTSLAFHRLTHDSLRRLLSILVVQQFSDLTISLHPDETSGTHENALQIVEQLHIPEFATALRTLNIQNFAPHCDPAFFKPFQNLQTLRLDFTPGSLSTAFWAALVDPTTDGPKSLPALRSLTLVGLNVIHVQEIVHLRNLAAHPRLELLELILEQKDAVVARSFRWSAWLEKNVGVLSIAHFVDKHRYDPTRSRFNV</sequence>
<dbReference type="AlphaFoldDB" id="A0AAD7CZT6"/>
<gene>
    <name evidence="1" type="ORF">B0H17DRAFT_1183628</name>
</gene>
<evidence type="ECO:0008006" key="3">
    <source>
        <dbReference type="Google" id="ProtNLM"/>
    </source>
</evidence>
<dbReference type="InterPro" id="IPR032675">
    <property type="entry name" value="LRR_dom_sf"/>
</dbReference>
<comment type="caution">
    <text evidence="1">The sequence shown here is derived from an EMBL/GenBank/DDBJ whole genome shotgun (WGS) entry which is preliminary data.</text>
</comment>
<keyword evidence="2" id="KW-1185">Reference proteome</keyword>
<protein>
    <recommendedName>
        <fullName evidence="3">F-box domain-containing protein</fullName>
    </recommendedName>
</protein>
<dbReference type="Gene3D" id="3.80.10.10">
    <property type="entry name" value="Ribonuclease Inhibitor"/>
    <property type="match status" value="1"/>
</dbReference>
<accession>A0AAD7CZT6</accession>
<name>A0AAD7CZT6_MYCRO</name>
<proteinExistence type="predicted"/>
<evidence type="ECO:0000313" key="1">
    <source>
        <dbReference type="EMBL" id="KAJ7671135.1"/>
    </source>
</evidence>
<reference evidence="1" key="1">
    <citation type="submission" date="2023-03" db="EMBL/GenBank/DDBJ databases">
        <title>Massive genome expansion in bonnet fungi (Mycena s.s.) driven by repeated elements and novel gene families across ecological guilds.</title>
        <authorList>
            <consortium name="Lawrence Berkeley National Laboratory"/>
            <person name="Harder C.B."/>
            <person name="Miyauchi S."/>
            <person name="Viragh M."/>
            <person name="Kuo A."/>
            <person name="Thoen E."/>
            <person name="Andreopoulos B."/>
            <person name="Lu D."/>
            <person name="Skrede I."/>
            <person name="Drula E."/>
            <person name="Henrissat B."/>
            <person name="Morin E."/>
            <person name="Kohler A."/>
            <person name="Barry K."/>
            <person name="LaButti K."/>
            <person name="Morin E."/>
            <person name="Salamov A."/>
            <person name="Lipzen A."/>
            <person name="Mereny Z."/>
            <person name="Hegedus B."/>
            <person name="Baldrian P."/>
            <person name="Stursova M."/>
            <person name="Weitz H."/>
            <person name="Taylor A."/>
            <person name="Grigoriev I.V."/>
            <person name="Nagy L.G."/>
            <person name="Martin F."/>
            <person name="Kauserud H."/>
        </authorList>
    </citation>
    <scope>NUCLEOTIDE SEQUENCE</scope>
    <source>
        <strain evidence="1">CBHHK067</strain>
    </source>
</reference>
<dbReference type="EMBL" id="JARKIE010000175">
    <property type="protein sequence ID" value="KAJ7671135.1"/>
    <property type="molecule type" value="Genomic_DNA"/>
</dbReference>